<dbReference type="GO" id="GO:0016987">
    <property type="term" value="F:sigma factor activity"/>
    <property type="evidence" value="ECO:0007669"/>
    <property type="project" value="UniProtKB-KW"/>
</dbReference>
<evidence type="ECO:0000256" key="1">
    <source>
        <dbReference type="ARBA" id="ARBA00023015"/>
    </source>
</evidence>
<evidence type="ECO:0000256" key="3">
    <source>
        <dbReference type="ARBA" id="ARBA00023125"/>
    </source>
</evidence>
<evidence type="ECO:0000313" key="7">
    <source>
        <dbReference type="EMBL" id="NML95099.1"/>
    </source>
</evidence>
<dbReference type="PANTHER" id="PTHR43133">
    <property type="entry name" value="RNA POLYMERASE ECF-TYPE SIGMA FACTO"/>
    <property type="match status" value="1"/>
</dbReference>
<dbReference type="GO" id="GO:0006352">
    <property type="term" value="P:DNA-templated transcription initiation"/>
    <property type="evidence" value="ECO:0007669"/>
    <property type="project" value="InterPro"/>
</dbReference>
<gene>
    <name evidence="7" type="ORF">HHL27_15605</name>
</gene>
<keyword evidence="3" id="KW-0238">DNA-binding</keyword>
<dbReference type="PANTHER" id="PTHR43133:SF8">
    <property type="entry name" value="RNA POLYMERASE SIGMA FACTOR HI_1459-RELATED"/>
    <property type="match status" value="1"/>
</dbReference>
<organism evidence="7 8">
    <name type="scientific">Novosphingobium olei</name>
    <dbReference type="NCBI Taxonomy" id="2728851"/>
    <lineage>
        <taxon>Bacteria</taxon>
        <taxon>Pseudomonadati</taxon>
        <taxon>Pseudomonadota</taxon>
        <taxon>Alphaproteobacteria</taxon>
        <taxon>Sphingomonadales</taxon>
        <taxon>Sphingomonadaceae</taxon>
        <taxon>Novosphingobium</taxon>
    </lineage>
</organism>
<dbReference type="AlphaFoldDB" id="A0A7Y0BRB9"/>
<dbReference type="Gene3D" id="1.10.1740.10">
    <property type="match status" value="1"/>
</dbReference>
<keyword evidence="4" id="KW-0804">Transcription</keyword>
<evidence type="ECO:0000256" key="4">
    <source>
        <dbReference type="ARBA" id="ARBA00023163"/>
    </source>
</evidence>
<keyword evidence="8" id="KW-1185">Reference proteome</keyword>
<evidence type="ECO:0000313" key="8">
    <source>
        <dbReference type="Proteomes" id="UP000583556"/>
    </source>
</evidence>
<evidence type="ECO:0000256" key="5">
    <source>
        <dbReference type="SAM" id="MobiDB-lite"/>
    </source>
</evidence>
<dbReference type="Pfam" id="PF04542">
    <property type="entry name" value="Sigma70_r2"/>
    <property type="match status" value="1"/>
</dbReference>
<dbReference type="SUPFAM" id="SSF88946">
    <property type="entry name" value="Sigma2 domain of RNA polymerase sigma factors"/>
    <property type="match status" value="1"/>
</dbReference>
<protein>
    <submittedName>
        <fullName evidence="7">RNA polymerase subunit sigma-24</fullName>
    </submittedName>
</protein>
<proteinExistence type="predicted"/>
<dbReference type="InterPro" id="IPR039425">
    <property type="entry name" value="RNA_pol_sigma-70-like"/>
</dbReference>
<keyword evidence="1" id="KW-0805">Transcription regulation</keyword>
<keyword evidence="2" id="KW-0731">Sigma factor</keyword>
<evidence type="ECO:0000256" key="2">
    <source>
        <dbReference type="ARBA" id="ARBA00023082"/>
    </source>
</evidence>
<feature type="region of interest" description="Disordered" evidence="5">
    <location>
        <begin position="1"/>
        <end position="24"/>
    </location>
</feature>
<dbReference type="InterPro" id="IPR013325">
    <property type="entry name" value="RNA_pol_sigma_r2"/>
</dbReference>
<evidence type="ECO:0000259" key="6">
    <source>
        <dbReference type="Pfam" id="PF04542"/>
    </source>
</evidence>
<reference evidence="7 8" key="1">
    <citation type="submission" date="2020-04" db="EMBL/GenBank/DDBJ databases">
        <title>Novosphingobium sp. TW-4 isolated from soil.</title>
        <authorList>
            <person name="Dahal R.H."/>
            <person name="Chaudhary D.K."/>
        </authorList>
    </citation>
    <scope>NUCLEOTIDE SEQUENCE [LARGE SCALE GENOMIC DNA]</scope>
    <source>
        <strain evidence="7 8">TW-4</strain>
    </source>
</reference>
<name>A0A7Y0BRB9_9SPHN</name>
<dbReference type="GO" id="GO:0003677">
    <property type="term" value="F:DNA binding"/>
    <property type="evidence" value="ECO:0007669"/>
    <property type="project" value="UniProtKB-KW"/>
</dbReference>
<sequence length="135" mass="15353">MNQMRDPDHLTCMMHGSHENRPDREEEVRIAQRAIDGCHTSFEKLARQWHPKLVAHACRLLGHREQARDAAQSAWVKIAKGIRTLRDARAFPAWSYRIVTRRCASLIASNQTDRALASNLRDDAVTCAGTEQEPP</sequence>
<dbReference type="InterPro" id="IPR007627">
    <property type="entry name" value="RNA_pol_sigma70_r2"/>
</dbReference>
<dbReference type="EMBL" id="JABBGM010000007">
    <property type="protein sequence ID" value="NML95099.1"/>
    <property type="molecule type" value="Genomic_DNA"/>
</dbReference>
<dbReference type="Proteomes" id="UP000583556">
    <property type="component" value="Unassembled WGS sequence"/>
</dbReference>
<comment type="caution">
    <text evidence="7">The sequence shown here is derived from an EMBL/GenBank/DDBJ whole genome shotgun (WGS) entry which is preliminary data.</text>
</comment>
<feature type="domain" description="RNA polymerase sigma-70 region 2" evidence="6">
    <location>
        <begin position="45"/>
        <end position="111"/>
    </location>
</feature>
<accession>A0A7Y0BRB9</accession>